<evidence type="ECO:0000256" key="1">
    <source>
        <dbReference type="ARBA" id="ARBA00022559"/>
    </source>
</evidence>
<feature type="compositionally biased region" description="Basic and acidic residues" evidence="7">
    <location>
        <begin position="322"/>
        <end position="333"/>
    </location>
</feature>
<dbReference type="Pfam" id="PF00141">
    <property type="entry name" value="peroxidase"/>
    <property type="match status" value="1"/>
</dbReference>
<dbReference type="SUPFAM" id="SSF48113">
    <property type="entry name" value="Heme-dependent peroxidases"/>
    <property type="match status" value="1"/>
</dbReference>
<dbReference type="EMBL" id="HBFW01015984">
    <property type="protein sequence ID" value="CAD8939154.1"/>
    <property type="molecule type" value="Transcribed_RNA"/>
</dbReference>
<dbReference type="InterPro" id="IPR044831">
    <property type="entry name" value="Ccp1-like"/>
</dbReference>
<dbReference type="PANTHER" id="PTHR31356:SF36">
    <property type="entry name" value="L-ASCORBATE PEROXIDASE 3"/>
    <property type="match status" value="1"/>
</dbReference>
<keyword evidence="3" id="KW-0479">Metal-binding</keyword>
<dbReference type="AlphaFoldDB" id="A0A7S1D7C2"/>
<keyword evidence="1" id="KW-0575">Peroxidase</keyword>
<dbReference type="PROSITE" id="PS50873">
    <property type="entry name" value="PEROXIDASE_4"/>
    <property type="match status" value="1"/>
</dbReference>
<dbReference type="InterPro" id="IPR010255">
    <property type="entry name" value="Haem_peroxidase_sf"/>
</dbReference>
<keyword evidence="5" id="KW-0408">Iron</keyword>
<feature type="compositionally biased region" description="Basic residues" evidence="7">
    <location>
        <begin position="334"/>
        <end position="343"/>
    </location>
</feature>
<reference evidence="9" key="1">
    <citation type="submission" date="2021-01" db="EMBL/GenBank/DDBJ databases">
        <authorList>
            <person name="Corre E."/>
            <person name="Pelletier E."/>
            <person name="Niang G."/>
            <person name="Scheremetjew M."/>
            <person name="Finn R."/>
            <person name="Kale V."/>
            <person name="Holt S."/>
            <person name="Cochrane G."/>
            <person name="Meng A."/>
            <person name="Brown T."/>
            <person name="Cohen L."/>
        </authorList>
    </citation>
    <scope>NUCLEOTIDE SEQUENCE</scope>
    <source>
        <strain evidence="9">ECT3854</strain>
    </source>
</reference>
<dbReference type="GO" id="GO:0020037">
    <property type="term" value="F:heme binding"/>
    <property type="evidence" value="ECO:0007669"/>
    <property type="project" value="InterPro"/>
</dbReference>
<evidence type="ECO:0000256" key="4">
    <source>
        <dbReference type="ARBA" id="ARBA00023002"/>
    </source>
</evidence>
<dbReference type="GO" id="GO:0046872">
    <property type="term" value="F:metal ion binding"/>
    <property type="evidence" value="ECO:0007669"/>
    <property type="project" value="UniProtKB-KW"/>
</dbReference>
<dbReference type="PRINTS" id="PR00458">
    <property type="entry name" value="PEROXIDASE"/>
</dbReference>
<dbReference type="GO" id="GO:0004601">
    <property type="term" value="F:peroxidase activity"/>
    <property type="evidence" value="ECO:0007669"/>
    <property type="project" value="UniProtKB-KW"/>
</dbReference>
<evidence type="ECO:0000256" key="5">
    <source>
        <dbReference type="ARBA" id="ARBA00023004"/>
    </source>
</evidence>
<proteinExistence type="inferred from homology"/>
<sequence length="457" mass="51645">MEHWRTTCTSLGMCTILVLILATGASIPTVMITQVLSLDDEMVGLLHVNVTTPREAIDAARTAIESLIKRNPRLSPQFVRLGFKDCVGGCDGCLAVADPDNRGLEVPIAALNPVVDAYSKHGVTRADLWALAAMTGADVAQHPRERVDFKFEHYGRQTCEMSRETCRDINKGIVPCDATHGPHRRFPSADLTTHELLRFFDQSFGFDMRQTVAIMGAHTLGRLRRQNSGFDGEKGWVDHQERLDNEYYQALVGGNSPNDSLDVQINDTPNWQQRFIDNRNLPSVLDRYQWEPKRGNGGNHNGDDSNDGRDNKDDSDDNDNDNDNRDKRGENDRNRRHLRSGKRNTRDNESLGEVMTNVDIALVRDMEGFLAGDGKASCEFKERSNREQNRMRTCPVAHTLPQMAIYNSDNMAWLKDFRDVFTKMLLCGYDDHACSHDLCYVKPRPVRKETPSIFDSD</sequence>
<dbReference type="InterPro" id="IPR002016">
    <property type="entry name" value="Haem_peroxidase"/>
</dbReference>
<dbReference type="PANTHER" id="PTHR31356">
    <property type="entry name" value="THYLAKOID LUMENAL 29 KDA PROTEIN, CHLOROPLASTIC-RELATED"/>
    <property type="match status" value="1"/>
</dbReference>
<dbReference type="GO" id="GO:0000302">
    <property type="term" value="P:response to reactive oxygen species"/>
    <property type="evidence" value="ECO:0007669"/>
    <property type="project" value="TreeGrafter"/>
</dbReference>
<feature type="domain" description="Plant heme peroxidase family profile" evidence="8">
    <location>
        <begin position="55"/>
        <end position="222"/>
    </location>
</feature>
<protein>
    <recommendedName>
        <fullName evidence="8">Plant heme peroxidase family profile domain-containing protein</fullName>
    </recommendedName>
</protein>
<evidence type="ECO:0000256" key="2">
    <source>
        <dbReference type="ARBA" id="ARBA00022617"/>
    </source>
</evidence>
<feature type="compositionally biased region" description="Basic and acidic residues" evidence="7">
    <location>
        <begin position="301"/>
        <end position="312"/>
    </location>
</feature>
<gene>
    <name evidence="9" type="ORF">CTEN0397_LOCUS10217</name>
</gene>
<keyword evidence="2" id="KW-0349">Heme</keyword>
<name>A0A7S1D7C2_CYCTE</name>
<evidence type="ECO:0000256" key="7">
    <source>
        <dbReference type="SAM" id="MobiDB-lite"/>
    </source>
</evidence>
<evidence type="ECO:0000259" key="8">
    <source>
        <dbReference type="PROSITE" id="PS50873"/>
    </source>
</evidence>
<comment type="similarity">
    <text evidence="6">Belongs to the peroxidase family.</text>
</comment>
<evidence type="ECO:0000256" key="3">
    <source>
        <dbReference type="ARBA" id="ARBA00022723"/>
    </source>
</evidence>
<dbReference type="Gene3D" id="1.10.420.10">
    <property type="entry name" value="Peroxidase, domain 2"/>
    <property type="match status" value="1"/>
</dbReference>
<organism evidence="9">
    <name type="scientific">Cyclophora tenuis</name>
    <name type="common">Marine diatom</name>
    <dbReference type="NCBI Taxonomy" id="216820"/>
    <lineage>
        <taxon>Eukaryota</taxon>
        <taxon>Sar</taxon>
        <taxon>Stramenopiles</taxon>
        <taxon>Ochrophyta</taxon>
        <taxon>Bacillariophyta</taxon>
        <taxon>Fragilariophyceae</taxon>
        <taxon>Fragilariophycidae</taxon>
        <taxon>Cyclophorales</taxon>
        <taxon>Cyclophoraceae</taxon>
        <taxon>Cyclophora</taxon>
    </lineage>
</organism>
<evidence type="ECO:0000313" key="9">
    <source>
        <dbReference type="EMBL" id="CAD8939154.1"/>
    </source>
</evidence>
<dbReference type="GO" id="GO:0034599">
    <property type="term" value="P:cellular response to oxidative stress"/>
    <property type="evidence" value="ECO:0007669"/>
    <property type="project" value="InterPro"/>
</dbReference>
<dbReference type="GO" id="GO:0042744">
    <property type="term" value="P:hydrogen peroxide catabolic process"/>
    <property type="evidence" value="ECO:0007669"/>
    <property type="project" value="TreeGrafter"/>
</dbReference>
<keyword evidence="4" id="KW-0560">Oxidoreductase</keyword>
<evidence type="ECO:0000256" key="6">
    <source>
        <dbReference type="RuleBase" id="RU004241"/>
    </source>
</evidence>
<accession>A0A7S1D7C2</accession>
<feature type="region of interest" description="Disordered" evidence="7">
    <location>
        <begin position="289"/>
        <end position="350"/>
    </location>
</feature>
<dbReference type="Gene3D" id="1.10.520.10">
    <property type="match status" value="1"/>
</dbReference>